<feature type="domain" description="Immunity protein Imm33" evidence="2">
    <location>
        <begin position="78"/>
        <end position="157"/>
    </location>
</feature>
<evidence type="ECO:0000313" key="3">
    <source>
        <dbReference type="EMBL" id="GAA4679689.1"/>
    </source>
</evidence>
<reference evidence="4" key="1">
    <citation type="journal article" date="2019" name="Int. J. Syst. Evol. Microbiol.">
        <title>The Global Catalogue of Microorganisms (GCM) 10K type strain sequencing project: providing services to taxonomists for standard genome sequencing and annotation.</title>
        <authorList>
            <consortium name="The Broad Institute Genomics Platform"/>
            <consortium name="The Broad Institute Genome Sequencing Center for Infectious Disease"/>
            <person name="Wu L."/>
            <person name="Ma J."/>
        </authorList>
    </citation>
    <scope>NUCLEOTIDE SEQUENCE [LARGE SCALE GENOMIC DNA]</scope>
    <source>
        <strain evidence="4">JCM 18956</strain>
    </source>
</reference>
<name>A0ABP8W4E7_9MICO</name>
<dbReference type="Pfam" id="PF09951">
    <property type="entry name" value="Imm33"/>
    <property type="match status" value="1"/>
</dbReference>
<protein>
    <recommendedName>
        <fullName evidence="2">Immunity protein Imm33 domain-containing protein</fullName>
    </recommendedName>
</protein>
<dbReference type="EMBL" id="BAABLM010000005">
    <property type="protein sequence ID" value="GAA4679689.1"/>
    <property type="molecule type" value="Genomic_DNA"/>
</dbReference>
<dbReference type="InterPro" id="IPR018689">
    <property type="entry name" value="Imm33_dom"/>
</dbReference>
<evidence type="ECO:0000256" key="1">
    <source>
        <dbReference type="SAM" id="MobiDB-lite"/>
    </source>
</evidence>
<dbReference type="RefSeq" id="WP_345376328.1">
    <property type="nucleotide sequence ID" value="NZ_BAABLM010000005.1"/>
</dbReference>
<evidence type="ECO:0000259" key="2">
    <source>
        <dbReference type="Pfam" id="PF09951"/>
    </source>
</evidence>
<dbReference type="PANTHER" id="PTHR38743">
    <property type="entry name" value="SIMILAR TO GLYOXYLASE I FAMILY PROTEIN"/>
    <property type="match status" value="1"/>
</dbReference>
<evidence type="ECO:0000313" key="4">
    <source>
        <dbReference type="Proteomes" id="UP001501295"/>
    </source>
</evidence>
<dbReference type="Proteomes" id="UP001501295">
    <property type="component" value="Unassembled WGS sequence"/>
</dbReference>
<accession>A0ABP8W4E7</accession>
<dbReference type="PANTHER" id="PTHR38743:SF2">
    <property type="entry name" value="DUF2185 DOMAIN-CONTAINING PROTEIN"/>
    <property type="match status" value="1"/>
</dbReference>
<sequence>MSRGFESHALRFTRHGGKQGVTMFERVRRTLLGKQSAVDERSGQAAGDEGQRQASAPGKVFAVDAADMVDFGLPDAACLATDRITVDGAPVGFAQRDHAQHGPEDSGWRFFAGDEDEAYLDDPGHSGVYSLNAIANCDDAIVPVVDAPRGTAWIRDGEALVSDPDGFQESSA</sequence>
<organism evidence="3 4">
    <name type="scientific">Frondihabitans cladoniiphilus</name>
    <dbReference type="NCBI Taxonomy" id="715785"/>
    <lineage>
        <taxon>Bacteria</taxon>
        <taxon>Bacillati</taxon>
        <taxon>Actinomycetota</taxon>
        <taxon>Actinomycetes</taxon>
        <taxon>Micrococcales</taxon>
        <taxon>Microbacteriaceae</taxon>
        <taxon>Frondihabitans</taxon>
    </lineage>
</organism>
<comment type="caution">
    <text evidence="3">The sequence shown here is derived from an EMBL/GenBank/DDBJ whole genome shotgun (WGS) entry which is preliminary data.</text>
</comment>
<keyword evidence="4" id="KW-1185">Reference proteome</keyword>
<proteinExistence type="predicted"/>
<gene>
    <name evidence="3" type="ORF">GCM10025780_25990</name>
</gene>
<feature type="region of interest" description="Disordered" evidence="1">
    <location>
        <begin position="35"/>
        <end position="56"/>
    </location>
</feature>